<keyword evidence="1" id="KW-1133">Transmembrane helix</keyword>
<reference evidence="2" key="1">
    <citation type="submission" date="2018-02" db="EMBL/GenBank/DDBJ databases">
        <title>Rhizophora mucronata_Transcriptome.</title>
        <authorList>
            <person name="Meera S.P."/>
            <person name="Sreeshan A."/>
            <person name="Augustine A."/>
        </authorList>
    </citation>
    <scope>NUCLEOTIDE SEQUENCE</scope>
    <source>
        <tissue evidence="2">Leaf</tissue>
    </source>
</reference>
<keyword evidence="1" id="KW-0472">Membrane</keyword>
<dbReference type="EMBL" id="GGEC01030895">
    <property type="protein sequence ID" value="MBX11379.1"/>
    <property type="molecule type" value="Transcribed_RNA"/>
</dbReference>
<name>A0A2P2L079_RHIMU</name>
<accession>A0A2P2L079</accession>
<feature type="transmembrane region" description="Helical" evidence="1">
    <location>
        <begin position="12"/>
        <end position="32"/>
    </location>
</feature>
<evidence type="ECO:0000313" key="2">
    <source>
        <dbReference type="EMBL" id="MBX11379.1"/>
    </source>
</evidence>
<dbReference type="AlphaFoldDB" id="A0A2P2L079"/>
<sequence>MISTMHGRTPFISGLLISMLFLFSFIYFIILATRITCEIKVLTTSMQLTDGPNFFCAST</sequence>
<protein>
    <submittedName>
        <fullName evidence="2">Chlorophyll a-b binding protein 13ic</fullName>
    </submittedName>
</protein>
<organism evidence="2">
    <name type="scientific">Rhizophora mucronata</name>
    <name type="common">Asiatic mangrove</name>
    <dbReference type="NCBI Taxonomy" id="61149"/>
    <lineage>
        <taxon>Eukaryota</taxon>
        <taxon>Viridiplantae</taxon>
        <taxon>Streptophyta</taxon>
        <taxon>Embryophyta</taxon>
        <taxon>Tracheophyta</taxon>
        <taxon>Spermatophyta</taxon>
        <taxon>Magnoliopsida</taxon>
        <taxon>eudicotyledons</taxon>
        <taxon>Gunneridae</taxon>
        <taxon>Pentapetalae</taxon>
        <taxon>rosids</taxon>
        <taxon>fabids</taxon>
        <taxon>Malpighiales</taxon>
        <taxon>Rhizophoraceae</taxon>
        <taxon>Rhizophora</taxon>
    </lineage>
</organism>
<keyword evidence="1" id="KW-0812">Transmembrane</keyword>
<proteinExistence type="predicted"/>
<evidence type="ECO:0000256" key="1">
    <source>
        <dbReference type="SAM" id="Phobius"/>
    </source>
</evidence>